<dbReference type="Proteomes" id="UP000294581">
    <property type="component" value="Unassembled WGS sequence"/>
</dbReference>
<name>A0A4R8LRF4_9BACL</name>
<keyword evidence="2" id="KW-1185">Reference proteome</keyword>
<accession>A0A4R8LRF4</accession>
<comment type="caution">
    <text evidence="1">The sequence shown here is derived from an EMBL/GenBank/DDBJ whole genome shotgun (WGS) entry which is preliminary data.</text>
</comment>
<dbReference type="EMBL" id="SORF01000003">
    <property type="protein sequence ID" value="TDY50183.1"/>
    <property type="molecule type" value="Genomic_DNA"/>
</dbReference>
<evidence type="ECO:0000313" key="2">
    <source>
        <dbReference type="Proteomes" id="UP000294581"/>
    </source>
</evidence>
<evidence type="ECO:0000313" key="1">
    <source>
        <dbReference type="EMBL" id="TDY50183.1"/>
    </source>
</evidence>
<sequence length="73" mass="8311">MISVVTFEHGSTAASRQACIRKDSRYENMFRSYERTILLLIRSHVSVILCANVCIISQSELLKKEVCSIKGEF</sequence>
<gene>
    <name evidence="1" type="ORF">C7445_103229</name>
</gene>
<dbReference type="AlphaFoldDB" id="A0A4R8LRF4"/>
<protein>
    <submittedName>
        <fullName evidence="1">Uncharacterized protein</fullName>
    </submittedName>
</protein>
<organism evidence="1 2">
    <name type="scientific">Alicyclobacillus sacchari</name>
    <dbReference type="NCBI Taxonomy" id="392010"/>
    <lineage>
        <taxon>Bacteria</taxon>
        <taxon>Bacillati</taxon>
        <taxon>Bacillota</taxon>
        <taxon>Bacilli</taxon>
        <taxon>Bacillales</taxon>
        <taxon>Alicyclobacillaceae</taxon>
        <taxon>Alicyclobacillus</taxon>
    </lineage>
</organism>
<proteinExistence type="predicted"/>
<reference evidence="1 2" key="1">
    <citation type="submission" date="2019-03" db="EMBL/GenBank/DDBJ databases">
        <title>Genomic Encyclopedia of Type Strains, Phase IV (KMG-IV): sequencing the most valuable type-strain genomes for metagenomic binning, comparative biology and taxonomic classification.</title>
        <authorList>
            <person name="Goeker M."/>
        </authorList>
    </citation>
    <scope>NUCLEOTIDE SEQUENCE [LARGE SCALE GENOMIC DNA]</scope>
    <source>
        <strain evidence="1 2">DSM 17974</strain>
    </source>
</reference>